<gene>
    <name evidence="2" type="ORF">IKC_06150</name>
</gene>
<dbReference type="InterPro" id="IPR011379">
    <property type="entry name" value="MazG-related_GP37"/>
</dbReference>
<dbReference type="InterPro" id="IPR004518">
    <property type="entry name" value="MazG-like_dom"/>
</dbReference>
<evidence type="ECO:0000313" key="2">
    <source>
        <dbReference type="EMBL" id="EOQ00952.1"/>
    </source>
</evidence>
<feature type="domain" description="NTP pyrophosphohydrolase MazG-like" evidence="1">
    <location>
        <begin position="51"/>
        <end position="123"/>
    </location>
</feature>
<dbReference type="AlphaFoldDB" id="A0A9W5VPD7"/>
<comment type="caution">
    <text evidence="2">The sequence shown here is derived from an EMBL/GenBank/DDBJ whole genome shotgun (WGS) entry which is preliminary data.</text>
</comment>
<dbReference type="EMBL" id="AHFK01000113">
    <property type="protein sequence ID" value="EOQ00952.1"/>
    <property type="molecule type" value="Genomic_DNA"/>
</dbReference>
<dbReference type="Proteomes" id="UP000014028">
    <property type="component" value="Unassembled WGS sequence"/>
</dbReference>
<protein>
    <recommendedName>
        <fullName evidence="1">NTP pyrophosphohydrolase MazG-like domain-containing protein</fullName>
    </recommendedName>
</protein>
<name>A0A9W5VPD7_BACCE</name>
<reference evidence="2 3" key="1">
    <citation type="submission" date="2012-12" db="EMBL/GenBank/DDBJ databases">
        <title>The Genome Sequence of Bacillus cereus VD184.</title>
        <authorList>
            <consortium name="The Broad Institute Genome Sequencing Platform"/>
            <consortium name="The Broad Institute Genome Sequencing Center for Infectious Disease"/>
            <person name="Feldgarden M."/>
            <person name="Van der Auwera G.A."/>
            <person name="Mahillon J."/>
            <person name="Duprez V."/>
            <person name="Timmery S."/>
            <person name="Mattelet C."/>
            <person name="Dierick K."/>
            <person name="Sun M."/>
            <person name="Yu Z."/>
            <person name="Zhu L."/>
            <person name="Hu X."/>
            <person name="Shank E.B."/>
            <person name="Swiecicka I."/>
            <person name="Hansen B.M."/>
            <person name="Andrup L."/>
            <person name="Walker B."/>
            <person name="Young S.K."/>
            <person name="Zeng Q."/>
            <person name="Gargeya S."/>
            <person name="Fitzgerald M."/>
            <person name="Haas B."/>
            <person name="Abouelleil A."/>
            <person name="Alvarado L."/>
            <person name="Arachchi H.M."/>
            <person name="Berlin A.M."/>
            <person name="Chapman S.B."/>
            <person name="Dewar J."/>
            <person name="Goldberg J."/>
            <person name="Griggs A."/>
            <person name="Gujja S."/>
            <person name="Hansen M."/>
            <person name="Howarth C."/>
            <person name="Imamovic A."/>
            <person name="Larimer J."/>
            <person name="McCowan C."/>
            <person name="Murphy C."/>
            <person name="Neiman D."/>
            <person name="Pearson M."/>
            <person name="Priest M."/>
            <person name="Roberts A."/>
            <person name="Saif S."/>
            <person name="Shea T."/>
            <person name="Sisk P."/>
            <person name="Sykes S."/>
            <person name="Wortman J."/>
            <person name="Nusbaum C."/>
            <person name="Birren B."/>
        </authorList>
    </citation>
    <scope>NUCLEOTIDE SEQUENCE [LARGE SCALE GENOMIC DNA]</scope>
    <source>
        <strain evidence="2 3">VD184</strain>
    </source>
</reference>
<proteinExistence type="predicted"/>
<evidence type="ECO:0000259" key="1">
    <source>
        <dbReference type="Pfam" id="PF03819"/>
    </source>
</evidence>
<sequence length="153" mass="17329">MVNLSAYLKYKTKGDVHMDELRINELNDFQEKVMRTWNNQPFEVAIVNAALGLTGEAGEVADNVKKAEFHGHGWSGDLRHNTAMEIGDIMYYAAVAANELGYNLQEVCEMVINKLAKRYPEGFSVEASINRVDVQGETLGLHYKDYSKEIRKQ</sequence>
<dbReference type="Pfam" id="PF03819">
    <property type="entry name" value="MazG"/>
    <property type="match status" value="1"/>
</dbReference>
<organism evidence="2 3">
    <name type="scientific">Bacillus cereus VD184</name>
    <dbReference type="NCBI Taxonomy" id="1053242"/>
    <lineage>
        <taxon>Bacteria</taxon>
        <taxon>Bacillati</taxon>
        <taxon>Bacillota</taxon>
        <taxon>Bacilli</taxon>
        <taxon>Bacillales</taxon>
        <taxon>Bacillaceae</taxon>
        <taxon>Bacillus</taxon>
        <taxon>Bacillus cereus group</taxon>
    </lineage>
</organism>
<evidence type="ECO:0000313" key="3">
    <source>
        <dbReference type="Proteomes" id="UP000014028"/>
    </source>
</evidence>
<dbReference type="CDD" id="cd11541">
    <property type="entry name" value="NTP-PPase_u4"/>
    <property type="match status" value="1"/>
</dbReference>
<dbReference type="SUPFAM" id="SSF101386">
    <property type="entry name" value="all-alpha NTP pyrophosphatases"/>
    <property type="match status" value="1"/>
</dbReference>
<dbReference type="Gene3D" id="1.10.287.1080">
    <property type="entry name" value="MazG-like"/>
    <property type="match status" value="1"/>
</dbReference>
<accession>A0A9W5VPD7</accession>